<proteinExistence type="predicted"/>
<dbReference type="STRING" id="287098.SAMN05421665_2518"/>
<dbReference type="InterPro" id="IPR038282">
    <property type="entry name" value="DUF2267_sf"/>
</dbReference>
<gene>
    <name evidence="1" type="ORF">SAMN05421665_2518</name>
</gene>
<dbReference type="Proteomes" id="UP000186997">
    <property type="component" value="Unassembled WGS sequence"/>
</dbReference>
<reference evidence="2" key="1">
    <citation type="submission" date="2017-01" db="EMBL/GenBank/DDBJ databases">
        <authorList>
            <person name="Varghese N."/>
            <person name="Submissions S."/>
        </authorList>
    </citation>
    <scope>NUCLEOTIDE SEQUENCE [LARGE SCALE GENOMIC DNA]</scope>
    <source>
        <strain evidence="2">DSM 29591</strain>
    </source>
</reference>
<dbReference type="Pfam" id="PF10025">
    <property type="entry name" value="DUF2267"/>
    <property type="match status" value="1"/>
</dbReference>
<evidence type="ECO:0000313" key="1">
    <source>
        <dbReference type="EMBL" id="SIT87752.1"/>
    </source>
</evidence>
<dbReference type="AlphaFoldDB" id="A0A1R3X9B8"/>
<name>A0A1R3X9B8_9RHOB</name>
<sequence>MSRMIHVFERTTHEAHEWVNDLAGRTGWTNEREVLRLLRTVLTKIRDHLPVDEMAQFSAQLPMLVRGMFFEGWQPKLTPVQERHAADFIAAVDAQVGDVIDYQGSKDIKAVFNVINAHISRGEVEDVRACLPQELRDLWPVP</sequence>
<dbReference type="EMBL" id="FTPR01000002">
    <property type="protein sequence ID" value="SIT87752.1"/>
    <property type="molecule type" value="Genomic_DNA"/>
</dbReference>
<evidence type="ECO:0000313" key="2">
    <source>
        <dbReference type="Proteomes" id="UP000186997"/>
    </source>
</evidence>
<dbReference type="OrthoDB" id="20942at2"/>
<organism evidence="1 2">
    <name type="scientific">Yoonia rosea</name>
    <dbReference type="NCBI Taxonomy" id="287098"/>
    <lineage>
        <taxon>Bacteria</taxon>
        <taxon>Pseudomonadati</taxon>
        <taxon>Pseudomonadota</taxon>
        <taxon>Alphaproteobacteria</taxon>
        <taxon>Rhodobacterales</taxon>
        <taxon>Paracoccaceae</taxon>
        <taxon>Yoonia</taxon>
    </lineage>
</organism>
<accession>A0A1R3X9B8</accession>
<protein>
    <submittedName>
        <fullName evidence="1">Uncharacterized conserved protein, DUF2267 family</fullName>
    </submittedName>
</protein>
<dbReference type="InterPro" id="IPR018727">
    <property type="entry name" value="DUF2267"/>
</dbReference>
<dbReference type="Gene3D" id="1.10.490.110">
    <property type="entry name" value="Uncharacterized conserved protein DUF2267"/>
    <property type="match status" value="1"/>
</dbReference>
<dbReference type="RefSeq" id="WP_110549959.1">
    <property type="nucleotide sequence ID" value="NZ_FTPR01000002.1"/>
</dbReference>
<keyword evidence="2" id="KW-1185">Reference proteome</keyword>